<evidence type="ECO:0000313" key="1">
    <source>
        <dbReference type="EMBL" id="PAV07637.1"/>
    </source>
</evidence>
<evidence type="ECO:0000313" key="2">
    <source>
        <dbReference type="EMBL" id="PWL08038.1"/>
    </source>
</evidence>
<evidence type="ECO:0000313" key="4">
    <source>
        <dbReference type="Proteomes" id="UP000246004"/>
    </source>
</evidence>
<dbReference type="AlphaFoldDB" id="A0A2A2HE16"/>
<dbReference type="Proteomes" id="UP000246004">
    <property type="component" value="Unassembled WGS sequence"/>
</dbReference>
<gene>
    <name evidence="1" type="ORF">ASJ82_08145</name>
    <name evidence="2" type="ORF">MSCUN_09690</name>
</gene>
<dbReference type="RefSeq" id="WP_095608523.1">
    <property type="nucleotide sequence ID" value="NZ_LMVN01000011.1"/>
</dbReference>
<keyword evidence="3" id="KW-1185">Reference proteome</keyword>
<name>A0A2A2HE16_9EURY</name>
<organism evidence="1 3">
    <name type="scientific">Methanosphaera cuniculi</name>
    <dbReference type="NCBI Taxonomy" id="1077256"/>
    <lineage>
        <taxon>Archaea</taxon>
        <taxon>Methanobacteriati</taxon>
        <taxon>Methanobacteriota</taxon>
        <taxon>Methanomada group</taxon>
        <taxon>Methanobacteria</taxon>
        <taxon>Methanobacteriales</taxon>
        <taxon>Methanobacteriaceae</taxon>
        <taxon>Methanosphaera</taxon>
    </lineage>
</organism>
<reference evidence="2 4" key="1">
    <citation type="submission" date="2016-04" db="EMBL/GenBank/DDBJ databases">
        <title>Genome sequence of Methanosphaera cuniculi DSM 4103.</title>
        <authorList>
            <person name="Poehlein A."/>
            <person name="Seedorf H."/>
            <person name="Daniel R."/>
        </authorList>
    </citation>
    <scope>NUCLEOTIDE SEQUENCE [LARGE SCALE GENOMIC DNA]</scope>
    <source>
        <strain evidence="2 4">DSM 4103</strain>
    </source>
</reference>
<comment type="caution">
    <text evidence="1">The sequence shown here is derived from an EMBL/GenBank/DDBJ whole genome shotgun (WGS) entry which is preliminary data.</text>
</comment>
<proteinExistence type="predicted"/>
<dbReference type="EMBL" id="LWMS01000031">
    <property type="protein sequence ID" value="PWL08038.1"/>
    <property type="molecule type" value="Genomic_DNA"/>
</dbReference>
<protein>
    <submittedName>
        <fullName evidence="1">Uncharacterized protein</fullName>
    </submittedName>
</protein>
<sequence length="137" mass="15387">MAFEDLLAGTNEQVPIFLESTGTTENVRKINVAETKNYRRIINKALGTINTTERTKGRRSQGTEAVAKLNLADTSEAEYDANVYLIKCSFNIDGQTINEKDITERLSNDVFDELVTKLKKLNALDDDINLEDEVKKS</sequence>
<dbReference type="Proteomes" id="UP000217528">
    <property type="component" value="Unassembled WGS sequence"/>
</dbReference>
<reference evidence="1 3" key="2">
    <citation type="journal article" date="2017" name="BMC Genomics">
        <title>Genomic analysis of methanogenic archaea reveals a shift towards energy conservation.</title>
        <authorList>
            <person name="Gilmore S.P."/>
            <person name="Henske J.K."/>
            <person name="Sexton J.A."/>
            <person name="Solomon K.V."/>
            <person name="Seppala S."/>
            <person name="Yoo J.I."/>
            <person name="Huyett L.M."/>
            <person name="Pressman A."/>
            <person name="Cogan J.Z."/>
            <person name="Kivenson V."/>
            <person name="Peng X."/>
            <person name="Tan Y."/>
            <person name="Valentine D.L."/>
            <person name="O'Malley M.A."/>
        </authorList>
    </citation>
    <scope>NUCLEOTIDE SEQUENCE [LARGE SCALE GENOMIC DNA]</scope>
    <source>
        <strain evidence="1 3">1R-7</strain>
    </source>
</reference>
<accession>A0A2A2HE16</accession>
<dbReference type="EMBL" id="LMVN01000011">
    <property type="protein sequence ID" value="PAV07637.1"/>
    <property type="molecule type" value="Genomic_DNA"/>
</dbReference>
<evidence type="ECO:0000313" key="3">
    <source>
        <dbReference type="Proteomes" id="UP000217528"/>
    </source>
</evidence>